<dbReference type="EMBL" id="ML732231">
    <property type="protein sequence ID" value="KAB8073241.1"/>
    <property type="molecule type" value="Genomic_DNA"/>
</dbReference>
<reference evidence="2 3" key="1">
    <citation type="submission" date="2019-04" db="EMBL/GenBank/DDBJ databases">
        <title>Friends and foes A comparative genomics study of 23 Aspergillus species from section Flavi.</title>
        <authorList>
            <consortium name="DOE Joint Genome Institute"/>
            <person name="Kjaerbolling I."/>
            <person name="Vesth T."/>
            <person name="Frisvad J.C."/>
            <person name="Nybo J.L."/>
            <person name="Theobald S."/>
            <person name="Kildgaard S."/>
            <person name="Isbrandt T."/>
            <person name="Kuo A."/>
            <person name="Sato A."/>
            <person name="Lyhne E.K."/>
            <person name="Kogle M.E."/>
            <person name="Wiebenga A."/>
            <person name="Kun R.S."/>
            <person name="Lubbers R.J."/>
            <person name="Makela M.R."/>
            <person name="Barry K."/>
            <person name="Chovatia M."/>
            <person name="Clum A."/>
            <person name="Daum C."/>
            <person name="Haridas S."/>
            <person name="He G."/>
            <person name="LaButti K."/>
            <person name="Lipzen A."/>
            <person name="Mondo S."/>
            <person name="Riley R."/>
            <person name="Salamov A."/>
            <person name="Simmons B.A."/>
            <person name="Magnuson J.K."/>
            <person name="Henrissat B."/>
            <person name="Mortensen U.H."/>
            <person name="Larsen T.O."/>
            <person name="Devries R.P."/>
            <person name="Grigoriev I.V."/>
            <person name="Machida M."/>
            <person name="Baker S.E."/>
            <person name="Andersen M.R."/>
        </authorList>
    </citation>
    <scope>NUCLEOTIDE SEQUENCE [LARGE SCALE GENOMIC DNA]</scope>
    <source>
        <strain evidence="2 3">CBS 151.66</strain>
    </source>
</reference>
<sequence>MAQHPDVEVYHGKKRPAESDLDGEQPLAKKFNRLHIDPIAIDHAPETPKESLSAASQQSPSTSTDMMMLDDTKHRVYIHDLDREIAETEPPSDPITFLPGVEQSLGAIPKFLVADGKPVGNELVLYKEPTSLTVSKERDTVCKALIETRERARTRRCERCPCTHSVPCWGTIANADRPNNTHHSDDAMEIDAGV</sequence>
<evidence type="ECO:0000313" key="2">
    <source>
        <dbReference type="EMBL" id="KAB8073241.1"/>
    </source>
</evidence>
<name>A0A5N5WXK3_9EURO</name>
<proteinExistence type="predicted"/>
<evidence type="ECO:0000256" key="1">
    <source>
        <dbReference type="SAM" id="MobiDB-lite"/>
    </source>
</evidence>
<feature type="region of interest" description="Disordered" evidence="1">
    <location>
        <begin position="175"/>
        <end position="194"/>
    </location>
</feature>
<dbReference type="AlphaFoldDB" id="A0A5N5WXK3"/>
<dbReference type="InterPro" id="IPR046591">
    <property type="entry name" value="DUF6649"/>
</dbReference>
<keyword evidence="3" id="KW-1185">Reference proteome</keyword>
<protein>
    <submittedName>
        <fullName evidence="2">Uncharacterized protein</fullName>
    </submittedName>
</protein>
<gene>
    <name evidence="2" type="ORF">BDV29DRAFT_140432</name>
</gene>
<feature type="compositionally biased region" description="Low complexity" evidence="1">
    <location>
        <begin position="51"/>
        <end position="64"/>
    </location>
</feature>
<dbReference type="OrthoDB" id="5345504at2759"/>
<accession>A0A5N5WXK3</accession>
<dbReference type="Proteomes" id="UP000326565">
    <property type="component" value="Unassembled WGS sequence"/>
</dbReference>
<evidence type="ECO:0000313" key="3">
    <source>
        <dbReference type="Proteomes" id="UP000326565"/>
    </source>
</evidence>
<feature type="region of interest" description="Disordered" evidence="1">
    <location>
        <begin position="45"/>
        <end position="65"/>
    </location>
</feature>
<feature type="compositionally biased region" description="Basic and acidic residues" evidence="1">
    <location>
        <begin position="1"/>
        <end position="18"/>
    </location>
</feature>
<dbReference type="Pfam" id="PF20354">
    <property type="entry name" value="DUF6649"/>
    <property type="match status" value="1"/>
</dbReference>
<feature type="region of interest" description="Disordered" evidence="1">
    <location>
        <begin position="1"/>
        <end position="29"/>
    </location>
</feature>
<organism evidence="2 3">
    <name type="scientific">Aspergillus leporis</name>
    <dbReference type="NCBI Taxonomy" id="41062"/>
    <lineage>
        <taxon>Eukaryota</taxon>
        <taxon>Fungi</taxon>
        <taxon>Dikarya</taxon>
        <taxon>Ascomycota</taxon>
        <taxon>Pezizomycotina</taxon>
        <taxon>Eurotiomycetes</taxon>
        <taxon>Eurotiomycetidae</taxon>
        <taxon>Eurotiales</taxon>
        <taxon>Aspergillaceae</taxon>
        <taxon>Aspergillus</taxon>
        <taxon>Aspergillus subgen. Circumdati</taxon>
    </lineage>
</organism>